<keyword evidence="3" id="KW-1185">Reference proteome</keyword>
<organism evidence="2 3">
    <name type="scientific">Daphnia sinensis</name>
    <dbReference type="NCBI Taxonomy" id="1820382"/>
    <lineage>
        <taxon>Eukaryota</taxon>
        <taxon>Metazoa</taxon>
        <taxon>Ecdysozoa</taxon>
        <taxon>Arthropoda</taxon>
        <taxon>Crustacea</taxon>
        <taxon>Branchiopoda</taxon>
        <taxon>Diplostraca</taxon>
        <taxon>Cladocera</taxon>
        <taxon>Anomopoda</taxon>
        <taxon>Daphniidae</taxon>
        <taxon>Daphnia</taxon>
        <taxon>Daphnia similis group</taxon>
    </lineage>
</organism>
<evidence type="ECO:0000313" key="3">
    <source>
        <dbReference type="Proteomes" id="UP000820818"/>
    </source>
</evidence>
<feature type="signal peptide" evidence="1">
    <location>
        <begin position="1"/>
        <end position="18"/>
    </location>
</feature>
<sequence length="84" mass="9432">MKESILLVLCFALVFTDGKYDYHFVLASLPDLRQQLECYWSGTAPFCGPSHCGNNYRASGWHPSGDGQACWIGYKTLCCPQHAR</sequence>
<proteinExistence type="predicted"/>
<evidence type="ECO:0000313" key="2">
    <source>
        <dbReference type="EMBL" id="KAI9560864.1"/>
    </source>
</evidence>
<dbReference type="PANTHER" id="PTHR35180">
    <property type="entry name" value="PROTEIN CBG06219"/>
    <property type="match status" value="1"/>
</dbReference>
<keyword evidence="1" id="KW-0732">Signal</keyword>
<name>A0AAD5PY98_9CRUS</name>
<dbReference type="Proteomes" id="UP000820818">
    <property type="component" value="Linkage Group LG3"/>
</dbReference>
<dbReference type="AlphaFoldDB" id="A0AAD5PY98"/>
<reference evidence="2 3" key="1">
    <citation type="submission" date="2022-05" db="EMBL/GenBank/DDBJ databases">
        <title>A multi-omics perspective on studying reproductive biology in Daphnia sinensis.</title>
        <authorList>
            <person name="Jia J."/>
        </authorList>
    </citation>
    <scope>NUCLEOTIDE SEQUENCE [LARGE SCALE GENOMIC DNA]</scope>
    <source>
        <strain evidence="2 3">WSL</strain>
    </source>
</reference>
<protein>
    <submittedName>
        <fullName evidence="2">Uncharacterized protein</fullName>
    </submittedName>
</protein>
<accession>A0AAD5PY98</accession>
<dbReference type="PANTHER" id="PTHR35180:SF4">
    <property type="entry name" value="PROTEIN CBG06219"/>
    <property type="match status" value="1"/>
</dbReference>
<comment type="caution">
    <text evidence="2">The sequence shown here is derived from an EMBL/GenBank/DDBJ whole genome shotgun (WGS) entry which is preliminary data.</text>
</comment>
<dbReference type="EMBL" id="WJBH02000003">
    <property type="protein sequence ID" value="KAI9560864.1"/>
    <property type="molecule type" value="Genomic_DNA"/>
</dbReference>
<feature type="chain" id="PRO_5042142646" evidence="1">
    <location>
        <begin position="19"/>
        <end position="84"/>
    </location>
</feature>
<evidence type="ECO:0000256" key="1">
    <source>
        <dbReference type="SAM" id="SignalP"/>
    </source>
</evidence>
<gene>
    <name evidence="2" type="ORF">GHT06_011818</name>
</gene>